<keyword evidence="4 5" id="KW-0472">Membrane</keyword>
<evidence type="ECO:0000259" key="6">
    <source>
        <dbReference type="Pfam" id="PF03798"/>
    </source>
</evidence>
<evidence type="ECO:0000256" key="5">
    <source>
        <dbReference type="SAM" id="Phobius"/>
    </source>
</evidence>
<feature type="domain" description="TLC" evidence="6">
    <location>
        <begin position="87"/>
        <end position="263"/>
    </location>
</feature>
<dbReference type="AlphaFoldDB" id="A0AAD2CNT2"/>
<dbReference type="InterPro" id="IPR006634">
    <property type="entry name" value="TLC-dom"/>
</dbReference>
<gene>
    <name evidence="7" type="ORF">CYCCA115_LOCUS6240</name>
</gene>
<dbReference type="Pfam" id="PF03798">
    <property type="entry name" value="TRAM_LAG1_CLN8"/>
    <property type="match status" value="1"/>
</dbReference>
<feature type="transmembrane region" description="Helical" evidence="5">
    <location>
        <begin position="119"/>
        <end position="138"/>
    </location>
</feature>
<accession>A0AAD2CNT2</accession>
<evidence type="ECO:0000313" key="8">
    <source>
        <dbReference type="Proteomes" id="UP001295423"/>
    </source>
</evidence>
<feature type="transmembrane region" description="Helical" evidence="5">
    <location>
        <begin position="12"/>
        <end position="32"/>
    </location>
</feature>
<sequence>MNGFLAATTDPLVVQSGMICLTIHLLLFGVFAHYAPQGPWKKMPSHTAHQVLALPLMTYITYQGCLTWFLHNETAESEGRIHVLVPDGIQLAKVVFGFLLYWDIPVGLATPALRDPLMLVHHIGMLFVAGVVMGNLCLSQAPRGSYYAPFFLGVIEASSIPLSYVDIFHPKHKHWFDFLQEELKKKSTIGTILNSINEVARILFAILFLLFRFVYFPYVAISTCLLDFFQAAKAESDPALYGIFVACFLFTGLQMHWGLLIIRQIVKMLKGDENDKKDKES</sequence>
<keyword evidence="2 5" id="KW-0812">Transmembrane</keyword>
<evidence type="ECO:0000256" key="1">
    <source>
        <dbReference type="ARBA" id="ARBA00004141"/>
    </source>
</evidence>
<comment type="subcellular location">
    <subcellularLocation>
        <location evidence="1">Membrane</location>
        <topology evidence="1">Multi-pass membrane protein</topology>
    </subcellularLocation>
</comment>
<proteinExistence type="predicted"/>
<feature type="transmembrane region" description="Helical" evidence="5">
    <location>
        <begin position="52"/>
        <end position="70"/>
    </location>
</feature>
<dbReference type="GO" id="GO:0016020">
    <property type="term" value="C:membrane"/>
    <property type="evidence" value="ECO:0007669"/>
    <property type="project" value="UniProtKB-SubCell"/>
</dbReference>
<feature type="transmembrane region" description="Helical" evidence="5">
    <location>
        <begin position="202"/>
        <end position="221"/>
    </location>
</feature>
<name>A0AAD2CNT2_9STRA</name>
<dbReference type="EMBL" id="CAKOGP040000757">
    <property type="protein sequence ID" value="CAJ1938701.1"/>
    <property type="molecule type" value="Genomic_DNA"/>
</dbReference>
<protein>
    <recommendedName>
        <fullName evidence="6">TLC domain-containing protein</fullName>
    </recommendedName>
</protein>
<keyword evidence="3 5" id="KW-1133">Transmembrane helix</keyword>
<reference evidence="7" key="1">
    <citation type="submission" date="2023-08" db="EMBL/GenBank/DDBJ databases">
        <authorList>
            <person name="Audoor S."/>
            <person name="Bilcke G."/>
        </authorList>
    </citation>
    <scope>NUCLEOTIDE SEQUENCE</scope>
</reference>
<comment type="caution">
    <text evidence="7">The sequence shown here is derived from an EMBL/GenBank/DDBJ whole genome shotgun (WGS) entry which is preliminary data.</text>
</comment>
<feature type="transmembrane region" description="Helical" evidence="5">
    <location>
        <begin position="91"/>
        <end position="113"/>
    </location>
</feature>
<keyword evidence="8" id="KW-1185">Reference proteome</keyword>
<dbReference type="Proteomes" id="UP001295423">
    <property type="component" value="Unassembled WGS sequence"/>
</dbReference>
<evidence type="ECO:0000256" key="3">
    <source>
        <dbReference type="ARBA" id="ARBA00022989"/>
    </source>
</evidence>
<organism evidence="7 8">
    <name type="scientific">Cylindrotheca closterium</name>
    <dbReference type="NCBI Taxonomy" id="2856"/>
    <lineage>
        <taxon>Eukaryota</taxon>
        <taxon>Sar</taxon>
        <taxon>Stramenopiles</taxon>
        <taxon>Ochrophyta</taxon>
        <taxon>Bacillariophyta</taxon>
        <taxon>Bacillariophyceae</taxon>
        <taxon>Bacillariophycidae</taxon>
        <taxon>Bacillariales</taxon>
        <taxon>Bacillariaceae</taxon>
        <taxon>Cylindrotheca</taxon>
    </lineage>
</organism>
<evidence type="ECO:0000256" key="2">
    <source>
        <dbReference type="ARBA" id="ARBA00022692"/>
    </source>
</evidence>
<evidence type="ECO:0000256" key="4">
    <source>
        <dbReference type="ARBA" id="ARBA00023136"/>
    </source>
</evidence>
<evidence type="ECO:0000313" key="7">
    <source>
        <dbReference type="EMBL" id="CAJ1938701.1"/>
    </source>
</evidence>
<feature type="transmembrane region" description="Helical" evidence="5">
    <location>
        <begin position="241"/>
        <end position="262"/>
    </location>
</feature>